<dbReference type="InterPro" id="IPR001220">
    <property type="entry name" value="Legume_lectin_dom"/>
</dbReference>
<sequence>MFDQDMRFDFPTFLRNVLLIFPNILVQNYKAYKYLWCTATHQNGSKWKPNTRERRPLSILWSTSSLRQKAARVADFTTEFSFVVNTKGAPLHGDGFTFYLASLDFEFPDNSSGGFLGIFNHETAFNTSLNHVVAVEFDSFVNEWDPNFPVSDSPHIGIDINSIRSAATAPWPLESQPHGSIGKARISYQSSSKILSVSVDYPNSPVNATVLSYPVNLGAVLPEWVRFGFTGTTGDLVETHDILSWSFNSFI</sequence>
<dbReference type="InterPro" id="IPR000985">
    <property type="entry name" value="Lectin_LegA_CS"/>
</dbReference>
<dbReference type="AlphaFoldDB" id="A0AAQ3NL36"/>
<reference evidence="4 5" key="1">
    <citation type="journal article" date="2023" name="Life. Sci Alliance">
        <title>Evolutionary insights into 3D genome organization and epigenetic landscape of Vigna mungo.</title>
        <authorList>
            <person name="Junaid A."/>
            <person name="Singh B."/>
            <person name="Bhatia S."/>
        </authorList>
    </citation>
    <scope>NUCLEOTIDE SEQUENCE [LARGE SCALE GENOMIC DNA]</scope>
    <source>
        <strain evidence="4">Urdbean</strain>
    </source>
</reference>
<protein>
    <recommendedName>
        <fullName evidence="3">Legume lectin domain-containing protein</fullName>
    </recommendedName>
</protein>
<dbReference type="CDD" id="cd06899">
    <property type="entry name" value="lectin_legume_LecRK_Arcelin_ConA"/>
    <property type="match status" value="1"/>
</dbReference>
<evidence type="ECO:0000256" key="1">
    <source>
        <dbReference type="ARBA" id="ARBA00007606"/>
    </source>
</evidence>
<dbReference type="SUPFAM" id="SSF49899">
    <property type="entry name" value="Concanavalin A-like lectins/glucanases"/>
    <property type="match status" value="1"/>
</dbReference>
<dbReference type="InterPro" id="IPR019825">
    <property type="entry name" value="Lectin_legB_Mn/Ca_BS"/>
</dbReference>
<dbReference type="PANTHER" id="PTHR32401:SF14">
    <property type="entry name" value="LECTIN 5"/>
    <property type="match status" value="1"/>
</dbReference>
<keyword evidence="2" id="KW-0430">Lectin</keyword>
<dbReference type="PROSITE" id="PS00307">
    <property type="entry name" value="LECTIN_LEGUME_BETA"/>
    <property type="match status" value="1"/>
</dbReference>
<evidence type="ECO:0000313" key="4">
    <source>
        <dbReference type="EMBL" id="WVZ12435.1"/>
    </source>
</evidence>
<dbReference type="Gene3D" id="2.60.120.200">
    <property type="match status" value="1"/>
</dbReference>
<organism evidence="4 5">
    <name type="scientific">Vigna mungo</name>
    <name type="common">Black gram</name>
    <name type="synonym">Phaseolus mungo</name>
    <dbReference type="NCBI Taxonomy" id="3915"/>
    <lineage>
        <taxon>Eukaryota</taxon>
        <taxon>Viridiplantae</taxon>
        <taxon>Streptophyta</taxon>
        <taxon>Embryophyta</taxon>
        <taxon>Tracheophyta</taxon>
        <taxon>Spermatophyta</taxon>
        <taxon>Magnoliopsida</taxon>
        <taxon>eudicotyledons</taxon>
        <taxon>Gunneridae</taxon>
        <taxon>Pentapetalae</taxon>
        <taxon>rosids</taxon>
        <taxon>fabids</taxon>
        <taxon>Fabales</taxon>
        <taxon>Fabaceae</taxon>
        <taxon>Papilionoideae</taxon>
        <taxon>50 kb inversion clade</taxon>
        <taxon>NPAAA clade</taxon>
        <taxon>indigoferoid/millettioid clade</taxon>
        <taxon>Phaseoleae</taxon>
        <taxon>Vigna</taxon>
    </lineage>
</organism>
<dbReference type="InterPro" id="IPR013320">
    <property type="entry name" value="ConA-like_dom_sf"/>
</dbReference>
<dbReference type="Proteomes" id="UP001374535">
    <property type="component" value="Chromosome 5"/>
</dbReference>
<dbReference type="EMBL" id="CP144696">
    <property type="protein sequence ID" value="WVZ12435.1"/>
    <property type="molecule type" value="Genomic_DNA"/>
</dbReference>
<comment type="similarity">
    <text evidence="1">Belongs to the leguminous lectin family.</text>
</comment>
<evidence type="ECO:0000313" key="5">
    <source>
        <dbReference type="Proteomes" id="UP001374535"/>
    </source>
</evidence>
<dbReference type="PROSITE" id="PS00308">
    <property type="entry name" value="LECTIN_LEGUME_ALPHA"/>
    <property type="match status" value="1"/>
</dbReference>
<name>A0AAQ3NL36_VIGMU</name>
<feature type="domain" description="Legume lectin" evidence="3">
    <location>
        <begin position="66"/>
        <end position="249"/>
    </location>
</feature>
<dbReference type="InterPro" id="IPR050258">
    <property type="entry name" value="Leguminous_Lectin"/>
</dbReference>
<accession>A0AAQ3NL36</accession>
<gene>
    <name evidence="4" type="ORF">V8G54_016965</name>
</gene>
<dbReference type="GO" id="GO:0030246">
    <property type="term" value="F:carbohydrate binding"/>
    <property type="evidence" value="ECO:0007669"/>
    <property type="project" value="UniProtKB-KW"/>
</dbReference>
<keyword evidence="5" id="KW-1185">Reference proteome</keyword>
<proteinExistence type="inferred from homology"/>
<dbReference type="PANTHER" id="PTHR32401">
    <property type="entry name" value="CONCANAVALIN A-LIKE LECTIN FAMILY PROTEIN"/>
    <property type="match status" value="1"/>
</dbReference>
<evidence type="ECO:0000259" key="3">
    <source>
        <dbReference type="Pfam" id="PF00139"/>
    </source>
</evidence>
<dbReference type="Pfam" id="PF00139">
    <property type="entry name" value="Lectin_legB"/>
    <property type="match status" value="1"/>
</dbReference>
<evidence type="ECO:0000256" key="2">
    <source>
        <dbReference type="ARBA" id="ARBA00022734"/>
    </source>
</evidence>